<evidence type="ECO:0000313" key="7">
    <source>
        <dbReference type="EMBL" id="CAI5441645.1"/>
    </source>
</evidence>
<comment type="caution">
    <text evidence="7">The sequence shown here is derived from an EMBL/GenBank/DDBJ whole genome shotgun (WGS) entry which is preliminary data.</text>
</comment>
<dbReference type="Pfam" id="PF13181">
    <property type="entry name" value="TPR_8"/>
    <property type="match status" value="2"/>
</dbReference>
<dbReference type="PANTHER" id="PTHR13143:SF6">
    <property type="entry name" value="TETRATRICOPEPTIDE REPEAT PROTEIN 19, MITOCHONDRIAL"/>
    <property type="match status" value="1"/>
</dbReference>
<proteinExistence type="inferred from homology"/>
<sequence>MFSLLKFEKQRNQEQNNKWFNRGAAGTTTVFALSWMTTIKDVLGIEKVQLDADPLKEKVKQSWLYRKHRQYNDAIQVLQIALEEAEERKEELPITRVYDELANTYYEKNDLDEADKYFRIVIHRLVELHAKKDYDPEFIGVSLKLADILSHKGELDNAESGYKHCVRRQMKVMEEHMKKFSVAHGALIEDRHTVDTYGHVFTDPIALFGMTLEAYANFLINFRDESRLAEAEEYMDEVMKISYQIYGPSSAHTINILNNFGASLILKNRFALAKKYLAVGIDRILYVNECAHMLPGYYCNYAEALFHTGNKEEALEYARKAVQMSRSGDERVRKFTQQFLRDLEKDANKGKPKTWWIF</sequence>
<protein>
    <recommendedName>
        <fullName evidence="9">Tetratricopeptide repeat protein</fullName>
    </recommendedName>
</protein>
<dbReference type="AlphaFoldDB" id="A0A9P1IBE2"/>
<comment type="subcellular location">
    <subcellularLocation>
        <location evidence="1">Mitochondrion</location>
    </subcellularLocation>
</comment>
<dbReference type="Proteomes" id="UP001152747">
    <property type="component" value="Unassembled WGS sequence"/>
</dbReference>
<evidence type="ECO:0000256" key="5">
    <source>
        <dbReference type="ARBA" id="ARBA00022946"/>
    </source>
</evidence>
<name>A0A9P1IBE2_9PELO</name>
<organism evidence="7 8">
    <name type="scientific">Caenorhabditis angaria</name>
    <dbReference type="NCBI Taxonomy" id="860376"/>
    <lineage>
        <taxon>Eukaryota</taxon>
        <taxon>Metazoa</taxon>
        <taxon>Ecdysozoa</taxon>
        <taxon>Nematoda</taxon>
        <taxon>Chromadorea</taxon>
        <taxon>Rhabditida</taxon>
        <taxon>Rhabditina</taxon>
        <taxon>Rhabditomorpha</taxon>
        <taxon>Rhabditoidea</taxon>
        <taxon>Rhabditidae</taxon>
        <taxon>Peloderinae</taxon>
        <taxon>Caenorhabditis</taxon>
    </lineage>
</organism>
<dbReference type="Gene3D" id="1.25.40.10">
    <property type="entry name" value="Tetratricopeptide repeat domain"/>
    <property type="match status" value="2"/>
</dbReference>
<dbReference type="FunFam" id="1.25.40.10:FF:001126">
    <property type="entry name" value="Daf-16-Dependent Longevity (WT but not daf-16 lifespan increased)"/>
    <property type="match status" value="1"/>
</dbReference>
<evidence type="ECO:0000313" key="8">
    <source>
        <dbReference type="Proteomes" id="UP001152747"/>
    </source>
</evidence>
<dbReference type="InterPro" id="IPR040395">
    <property type="entry name" value="TTC19"/>
</dbReference>
<gene>
    <name evidence="7" type="ORF">CAMP_LOCUS4282</name>
</gene>
<evidence type="ECO:0000256" key="6">
    <source>
        <dbReference type="ARBA" id="ARBA00023128"/>
    </source>
</evidence>
<dbReference type="InterPro" id="IPR011990">
    <property type="entry name" value="TPR-like_helical_dom_sf"/>
</dbReference>
<comment type="similarity">
    <text evidence="2">Belongs to the TTC19 family.</text>
</comment>
<dbReference type="EMBL" id="CANHGI010000002">
    <property type="protein sequence ID" value="CAI5441645.1"/>
    <property type="molecule type" value="Genomic_DNA"/>
</dbReference>
<keyword evidence="5" id="KW-0809">Transit peptide</keyword>
<keyword evidence="8" id="KW-1185">Reference proteome</keyword>
<evidence type="ECO:0008006" key="9">
    <source>
        <dbReference type="Google" id="ProtNLM"/>
    </source>
</evidence>
<keyword evidence="6" id="KW-0496">Mitochondrion</keyword>
<dbReference type="OrthoDB" id="5986190at2759"/>
<dbReference type="GO" id="GO:0005743">
    <property type="term" value="C:mitochondrial inner membrane"/>
    <property type="evidence" value="ECO:0007669"/>
    <property type="project" value="TreeGrafter"/>
</dbReference>
<dbReference type="InterPro" id="IPR019734">
    <property type="entry name" value="TPR_rpt"/>
</dbReference>
<keyword evidence="3" id="KW-0677">Repeat</keyword>
<keyword evidence="4" id="KW-0802">TPR repeat</keyword>
<evidence type="ECO:0000256" key="3">
    <source>
        <dbReference type="ARBA" id="ARBA00022737"/>
    </source>
</evidence>
<dbReference type="SUPFAM" id="SSF48452">
    <property type="entry name" value="TPR-like"/>
    <property type="match status" value="1"/>
</dbReference>
<dbReference type="PANTHER" id="PTHR13143">
    <property type="entry name" value="TETRATRICOPEPTIDE REPEAT PROTEIN 19"/>
    <property type="match status" value="1"/>
</dbReference>
<reference evidence="7" key="1">
    <citation type="submission" date="2022-11" db="EMBL/GenBank/DDBJ databases">
        <authorList>
            <person name="Kikuchi T."/>
        </authorList>
    </citation>
    <scope>NUCLEOTIDE SEQUENCE</scope>
    <source>
        <strain evidence="7">PS1010</strain>
    </source>
</reference>
<evidence type="ECO:0000256" key="1">
    <source>
        <dbReference type="ARBA" id="ARBA00004173"/>
    </source>
</evidence>
<dbReference type="GO" id="GO:0034551">
    <property type="term" value="P:mitochondrial respiratory chain complex III assembly"/>
    <property type="evidence" value="ECO:0007669"/>
    <property type="project" value="InterPro"/>
</dbReference>
<evidence type="ECO:0000256" key="4">
    <source>
        <dbReference type="ARBA" id="ARBA00022803"/>
    </source>
</evidence>
<evidence type="ECO:0000256" key="2">
    <source>
        <dbReference type="ARBA" id="ARBA00008219"/>
    </source>
</evidence>
<dbReference type="SMART" id="SM00028">
    <property type="entry name" value="TPR"/>
    <property type="match status" value="3"/>
</dbReference>
<accession>A0A9P1IBE2</accession>